<gene>
    <name evidence="1" type="ORF">SDC9_133372</name>
</gene>
<protein>
    <submittedName>
        <fullName evidence="1">Uncharacterized protein</fullName>
    </submittedName>
</protein>
<dbReference type="AlphaFoldDB" id="A0A645DBG3"/>
<comment type="caution">
    <text evidence="1">The sequence shown here is derived from an EMBL/GenBank/DDBJ whole genome shotgun (WGS) entry which is preliminary data.</text>
</comment>
<organism evidence="1">
    <name type="scientific">bioreactor metagenome</name>
    <dbReference type="NCBI Taxonomy" id="1076179"/>
    <lineage>
        <taxon>unclassified sequences</taxon>
        <taxon>metagenomes</taxon>
        <taxon>ecological metagenomes</taxon>
    </lineage>
</organism>
<sequence>MTAMPEGIPIPPVPILNKIAVTLVRIVGIHPNINPVTLIRMDRVSYTNPGFNVKGKFMMTTQVPARTTPVIHGFSFRCLGANKFVASYATDMISKSAILLNKVMISVFPIVTFPSPPFIRYFTRNPIGTFT</sequence>
<accession>A0A645DBG3</accession>
<evidence type="ECO:0000313" key="1">
    <source>
        <dbReference type="EMBL" id="MPM86283.1"/>
    </source>
</evidence>
<proteinExistence type="predicted"/>
<name>A0A645DBG3_9ZZZZ</name>
<dbReference type="EMBL" id="VSSQ01034370">
    <property type="protein sequence ID" value="MPM86283.1"/>
    <property type="molecule type" value="Genomic_DNA"/>
</dbReference>
<reference evidence="1" key="1">
    <citation type="submission" date="2019-08" db="EMBL/GenBank/DDBJ databases">
        <authorList>
            <person name="Kucharzyk K."/>
            <person name="Murdoch R.W."/>
            <person name="Higgins S."/>
            <person name="Loffler F."/>
        </authorList>
    </citation>
    <scope>NUCLEOTIDE SEQUENCE</scope>
</reference>